<comment type="similarity">
    <text evidence="1">Belongs to the CutC family.</text>
</comment>
<feature type="region of interest" description="Disordered" evidence="3">
    <location>
        <begin position="219"/>
        <end position="270"/>
    </location>
</feature>
<evidence type="ECO:0000256" key="1">
    <source>
        <dbReference type="ARBA" id="ARBA00007768"/>
    </source>
</evidence>
<accession>A0AAE0WQE0</accession>
<dbReference type="Proteomes" id="UP001274830">
    <property type="component" value="Unassembled WGS sequence"/>
</dbReference>
<proteinExistence type="inferred from homology"/>
<evidence type="ECO:0000313" key="5">
    <source>
        <dbReference type="Proteomes" id="UP001274830"/>
    </source>
</evidence>
<evidence type="ECO:0000313" key="4">
    <source>
        <dbReference type="EMBL" id="KAK3675951.1"/>
    </source>
</evidence>
<dbReference type="InterPro" id="IPR036822">
    <property type="entry name" value="CutC-like_dom_sf"/>
</dbReference>
<dbReference type="Gene3D" id="3.20.20.380">
    <property type="entry name" value="Copper homeostasis (CutC) domain"/>
    <property type="match status" value="1"/>
</dbReference>
<dbReference type="InterPro" id="IPR005627">
    <property type="entry name" value="CutC-like"/>
</dbReference>
<gene>
    <name evidence="4" type="ORF">LTR78_004143</name>
</gene>
<reference evidence="4" key="1">
    <citation type="submission" date="2023-07" db="EMBL/GenBank/DDBJ databases">
        <title>Black Yeasts Isolated from many extreme environments.</title>
        <authorList>
            <person name="Coleine C."/>
            <person name="Stajich J.E."/>
            <person name="Selbmann L."/>
        </authorList>
    </citation>
    <scope>NUCLEOTIDE SEQUENCE</scope>
    <source>
        <strain evidence="4">CCFEE 5485</strain>
    </source>
</reference>
<dbReference type="SUPFAM" id="SSF110395">
    <property type="entry name" value="CutC-like"/>
    <property type="match status" value="1"/>
</dbReference>
<evidence type="ECO:0000256" key="2">
    <source>
        <dbReference type="ARBA" id="ARBA00019014"/>
    </source>
</evidence>
<evidence type="ECO:0000256" key="3">
    <source>
        <dbReference type="SAM" id="MobiDB-lite"/>
    </source>
</evidence>
<dbReference type="EMBL" id="JAUTXT010000012">
    <property type="protein sequence ID" value="KAK3675951.1"/>
    <property type="molecule type" value="Genomic_DNA"/>
</dbReference>
<organism evidence="4 5">
    <name type="scientific">Recurvomyces mirabilis</name>
    <dbReference type="NCBI Taxonomy" id="574656"/>
    <lineage>
        <taxon>Eukaryota</taxon>
        <taxon>Fungi</taxon>
        <taxon>Dikarya</taxon>
        <taxon>Ascomycota</taxon>
        <taxon>Pezizomycotina</taxon>
        <taxon>Dothideomycetes</taxon>
        <taxon>Dothideomycetidae</taxon>
        <taxon>Mycosphaerellales</taxon>
        <taxon>Teratosphaeriaceae</taxon>
        <taxon>Recurvomyces</taxon>
    </lineage>
</organism>
<dbReference type="PANTHER" id="PTHR12598">
    <property type="entry name" value="COPPER HOMEOSTASIS PROTEIN CUTC"/>
    <property type="match status" value="1"/>
</dbReference>
<name>A0AAE0WQE0_9PEZI</name>
<keyword evidence="5" id="KW-1185">Reference proteome</keyword>
<comment type="caution">
    <text evidence="4">The sequence shown here is derived from an EMBL/GenBank/DDBJ whole genome shotgun (WGS) entry which is preliminary data.</text>
</comment>
<dbReference type="GO" id="GO:0005507">
    <property type="term" value="F:copper ion binding"/>
    <property type="evidence" value="ECO:0007669"/>
    <property type="project" value="TreeGrafter"/>
</dbReference>
<dbReference type="Pfam" id="PF03932">
    <property type="entry name" value="CutC"/>
    <property type="match status" value="1"/>
</dbReference>
<dbReference type="PANTHER" id="PTHR12598:SF0">
    <property type="entry name" value="COPPER HOMEOSTASIS PROTEIN CUTC HOMOLOG"/>
    <property type="match status" value="1"/>
</dbReference>
<sequence>MALLEIACFSKESAILAYEAGADRIELCDNRDAGGTTPPSGWLDVLRGRVDIPIYVMIRSRGGNFTYSEVEFDEMKDSIRELKSRAAGFVFGILDPQRNIDIPRTTELVKLASPLPCTFHKAFDDTPDVFAALGDVIDTGCSSILSSGGASNALAGLGTLKQLVRMSERRITIIPGGSLRANNVAIIRSYTRASIFHSSGIPKGAKQPHPDEIEKMKTLLNEHDTAALPPIDPPSPPMSRSSDDEGSISDMLNSAVSIGPDPKSRQGSGS</sequence>
<protein>
    <recommendedName>
        <fullName evidence="2">Copper homeostasis protein cutC homolog</fullName>
    </recommendedName>
</protein>
<dbReference type="AlphaFoldDB" id="A0AAE0WQE0"/>